<comment type="caution">
    <text evidence="2">The sequence shown here is derived from an EMBL/GenBank/DDBJ whole genome shotgun (WGS) entry which is preliminary data.</text>
</comment>
<evidence type="ECO:0000313" key="3">
    <source>
        <dbReference type="Proteomes" id="UP001225906"/>
    </source>
</evidence>
<dbReference type="InterPro" id="IPR021329">
    <property type="entry name" value="DUF2938"/>
</dbReference>
<evidence type="ECO:0000313" key="2">
    <source>
        <dbReference type="EMBL" id="MDP8567408.1"/>
    </source>
</evidence>
<dbReference type="RefSeq" id="WP_306389131.1">
    <property type="nucleotide sequence ID" value="NZ_JAVCAP010000012.1"/>
</dbReference>
<reference evidence="3" key="1">
    <citation type="journal article" date="2019" name="Int. J. Syst. Evol. Microbiol.">
        <title>The Global Catalogue of Microorganisms (GCM) 10K type strain sequencing project: providing services to taxonomists for standard genome sequencing and annotation.</title>
        <authorList>
            <consortium name="The Broad Institute Genomics Platform"/>
            <consortium name="The Broad Institute Genome Sequencing Center for Infectious Disease"/>
            <person name="Wu L."/>
            <person name="Ma J."/>
        </authorList>
    </citation>
    <scope>NUCLEOTIDE SEQUENCE [LARGE SCALE GENOMIC DNA]</scope>
    <source>
        <strain evidence="3">VKM B-3159</strain>
    </source>
</reference>
<feature type="transmembrane region" description="Helical" evidence="1">
    <location>
        <begin position="7"/>
        <end position="27"/>
    </location>
</feature>
<feature type="transmembrane region" description="Helical" evidence="1">
    <location>
        <begin position="101"/>
        <end position="123"/>
    </location>
</feature>
<accession>A0ABT9JS63</accession>
<feature type="transmembrane region" description="Helical" evidence="1">
    <location>
        <begin position="69"/>
        <end position="89"/>
    </location>
</feature>
<feature type="transmembrane region" description="Helical" evidence="1">
    <location>
        <begin position="143"/>
        <end position="163"/>
    </location>
</feature>
<gene>
    <name evidence="2" type="ORF">Q9291_06065</name>
</gene>
<name>A0ABT9JS63_9PROT</name>
<keyword evidence="1" id="KW-0812">Transmembrane</keyword>
<organism evidence="2 3">
    <name type="scientific">Methylophilus aquaticus</name>
    <dbReference type="NCBI Taxonomy" id="1971610"/>
    <lineage>
        <taxon>Bacteria</taxon>
        <taxon>Pseudomonadati</taxon>
        <taxon>Pseudomonadota</taxon>
        <taxon>Betaproteobacteria</taxon>
        <taxon>Nitrosomonadales</taxon>
        <taxon>Methylophilaceae</taxon>
        <taxon>Methylophilus</taxon>
    </lineage>
</organism>
<dbReference type="EMBL" id="JAVCAP010000012">
    <property type="protein sequence ID" value="MDP8567408.1"/>
    <property type="molecule type" value="Genomic_DNA"/>
</dbReference>
<keyword evidence="1" id="KW-0472">Membrane</keyword>
<keyword evidence="3" id="KW-1185">Reference proteome</keyword>
<protein>
    <submittedName>
        <fullName evidence="2">DUF2938 family protein</fullName>
    </submittedName>
</protein>
<dbReference type="Proteomes" id="UP001225906">
    <property type="component" value="Unassembled WGS sequence"/>
</dbReference>
<sequence length="164" mass="18061">MNIQGVVFLNGIMLGTTATVLFDLWLLSQKLMGRRVLNFALLGRWIGHFKQLKFVHKRIAEAPIVPLELIIGLIAHYVIGIGIAVLLLLAVHEGWLLKPDIFAALSVGACTVVFPLLIMQPGMGGGLAFTNTASPFKNCLNSLFNHMVFGLCLYLAAMLMRMFH</sequence>
<proteinExistence type="predicted"/>
<evidence type="ECO:0000256" key="1">
    <source>
        <dbReference type="SAM" id="Phobius"/>
    </source>
</evidence>
<keyword evidence="1" id="KW-1133">Transmembrane helix</keyword>
<dbReference type="Pfam" id="PF11158">
    <property type="entry name" value="DUF2938"/>
    <property type="match status" value="1"/>
</dbReference>